<dbReference type="RefSeq" id="WP_289409401.1">
    <property type="nucleotide sequence ID" value="NZ_JAUCDY010000001.1"/>
</dbReference>
<evidence type="ECO:0000256" key="2">
    <source>
        <dbReference type="ARBA" id="ARBA00022649"/>
    </source>
</evidence>
<proteinExistence type="inferred from homology"/>
<accession>A0ABT7SKU0</accession>
<dbReference type="InterPro" id="IPR051803">
    <property type="entry name" value="TA_system_RelE-like_toxin"/>
</dbReference>
<organism evidence="3 4">
    <name type="scientific">Thiopseudomonas acetoxidans</name>
    <dbReference type="NCBI Taxonomy" id="3041622"/>
    <lineage>
        <taxon>Bacteria</taxon>
        <taxon>Pseudomonadati</taxon>
        <taxon>Pseudomonadota</taxon>
        <taxon>Gammaproteobacteria</taxon>
        <taxon>Pseudomonadales</taxon>
        <taxon>Pseudomonadaceae</taxon>
        <taxon>Thiopseudomonas</taxon>
    </lineage>
</organism>
<dbReference type="Gene3D" id="3.30.2310.20">
    <property type="entry name" value="RelE-like"/>
    <property type="match status" value="1"/>
</dbReference>
<dbReference type="EMBL" id="JAUCDY010000001">
    <property type="protein sequence ID" value="MDM7856806.1"/>
    <property type="molecule type" value="Genomic_DNA"/>
</dbReference>
<name>A0ABT7SKU0_9GAMM</name>
<dbReference type="Proteomes" id="UP001241056">
    <property type="component" value="Unassembled WGS sequence"/>
</dbReference>
<sequence>MMELLWTPEAVRERESIYDYIEEDNPLAALALDDLIAEKTAVLQDFPKMGRSGRVAGTFELVVHSSYMVVYETVERQVRILNVVHTTRQWPPLEG</sequence>
<evidence type="ECO:0000256" key="1">
    <source>
        <dbReference type="ARBA" id="ARBA00006226"/>
    </source>
</evidence>
<protein>
    <submittedName>
        <fullName evidence="3">Type II toxin-antitoxin system RelE/ParE family toxin</fullName>
    </submittedName>
</protein>
<dbReference type="InterPro" id="IPR007712">
    <property type="entry name" value="RelE/ParE_toxin"/>
</dbReference>
<dbReference type="PANTHER" id="PTHR33755:SF6">
    <property type="entry name" value="PLASMID STABILIZATION SYSTEM PROTEIN"/>
    <property type="match status" value="1"/>
</dbReference>
<dbReference type="Pfam" id="PF05016">
    <property type="entry name" value="ParE_toxin"/>
    <property type="match status" value="1"/>
</dbReference>
<comment type="caution">
    <text evidence="3">The sequence shown here is derived from an EMBL/GenBank/DDBJ whole genome shotgun (WGS) entry which is preliminary data.</text>
</comment>
<dbReference type="NCBIfam" id="TIGR02385">
    <property type="entry name" value="RelE_StbE"/>
    <property type="match status" value="1"/>
</dbReference>
<reference evidence="3 4" key="1">
    <citation type="submission" date="2023-06" db="EMBL/GenBank/DDBJ databases">
        <title>Thiopseudomonas sp. CY1220 draft genome sequence.</title>
        <authorList>
            <person name="Zhao G."/>
            <person name="An M."/>
        </authorList>
    </citation>
    <scope>NUCLEOTIDE SEQUENCE [LARGE SCALE GENOMIC DNA]</scope>
    <source>
        <strain evidence="3 4">CY1220</strain>
    </source>
</reference>
<evidence type="ECO:0000313" key="4">
    <source>
        <dbReference type="Proteomes" id="UP001241056"/>
    </source>
</evidence>
<keyword evidence="2" id="KW-1277">Toxin-antitoxin system</keyword>
<keyword evidence="4" id="KW-1185">Reference proteome</keyword>
<gene>
    <name evidence="3" type="ORF">QEZ41_00700</name>
</gene>
<dbReference type="InterPro" id="IPR035093">
    <property type="entry name" value="RelE/ParE_toxin_dom_sf"/>
</dbReference>
<comment type="similarity">
    <text evidence="1">Belongs to the RelE toxin family.</text>
</comment>
<dbReference type="PANTHER" id="PTHR33755">
    <property type="entry name" value="TOXIN PARE1-RELATED"/>
    <property type="match status" value="1"/>
</dbReference>
<evidence type="ECO:0000313" key="3">
    <source>
        <dbReference type="EMBL" id="MDM7856806.1"/>
    </source>
</evidence>